<dbReference type="PANTHER" id="PTHR21085">
    <property type="entry name" value="CHORISMATE SYNTHASE"/>
    <property type="match status" value="1"/>
</dbReference>
<dbReference type="KEGG" id="plig:NAG76_17320"/>
<dbReference type="HAMAP" id="MF_00300">
    <property type="entry name" value="Chorismate_synth"/>
    <property type="match status" value="1"/>
</dbReference>
<dbReference type="PROSITE" id="PS00788">
    <property type="entry name" value="CHORISMATE_SYNTHASE_2"/>
    <property type="match status" value="1"/>
</dbReference>
<dbReference type="InterPro" id="IPR035904">
    <property type="entry name" value="Chorismate_synth_AroC_sf"/>
</dbReference>
<comment type="caution">
    <text evidence="11">Lacks conserved residue(s) required for the propagation of feature annotation.</text>
</comment>
<sequence length="351" mass="37848">MAGNTFGENFRITTFGESHGKSVGVIVDGVTPGVEIDEAYIQKQMDRRKPGQSSVTTPRKEYDIIQIQSGVFEGKTTGAPLAIMLHNHDMKSEAYSEIQHSFRPGHADFTYLQKYGIRDHRGSGRASGRETAGRVAGGAVARKLLENRGVQVVAFTKQIGDIKANSFHEEFIEQNPVRTCDPEAAQQMISKIEHLASVGDSCGGIVECRIRGVDPGLGEPAFDKLDAELAKAMLSIGAVKGIEFGAGFAAASMLGSQHNDAMNKDGFLSNNAGGIVGGISTGQEIVFRISVKPTSSISVAQQTMNERGEEIEIKTEGRHDPCICPRIVPVVEAMACLVVEDLYKRHAAVRF</sequence>
<comment type="catalytic activity">
    <reaction evidence="11">
        <text>5-O-(1-carboxyvinyl)-3-phosphoshikimate = chorismate + phosphate</text>
        <dbReference type="Rhea" id="RHEA:21020"/>
        <dbReference type="ChEBI" id="CHEBI:29748"/>
        <dbReference type="ChEBI" id="CHEBI:43474"/>
        <dbReference type="ChEBI" id="CHEBI:57701"/>
        <dbReference type="EC" id="4.2.3.5"/>
    </reaction>
</comment>
<dbReference type="SUPFAM" id="SSF103263">
    <property type="entry name" value="Chorismate synthase, AroC"/>
    <property type="match status" value="1"/>
</dbReference>
<gene>
    <name evidence="11 12" type="primary">aroC</name>
    <name evidence="12" type="ORF">NAG76_17320</name>
</gene>
<evidence type="ECO:0000256" key="2">
    <source>
        <dbReference type="ARBA" id="ARBA00008014"/>
    </source>
</evidence>
<reference evidence="12" key="1">
    <citation type="submission" date="2022-05" db="EMBL/GenBank/DDBJ databases">
        <title>Novel bacterial taxa in a minimal lignocellulolytic consortium and its capacity to transform plastics disclosed by genome-resolved metagenomics.</title>
        <authorList>
            <person name="Rodriguez C.A.D."/>
            <person name="Diaz-Garcia L."/>
            <person name="Herrera K."/>
            <person name="Tarazona N.A."/>
            <person name="Sproer C."/>
            <person name="Overmann J."/>
            <person name="Jimenez D.J."/>
        </authorList>
    </citation>
    <scope>NUCLEOTIDE SEQUENCE</scope>
    <source>
        <strain evidence="12">MAG5</strain>
    </source>
</reference>
<keyword evidence="5 11" id="KW-0285">Flavoprotein</keyword>
<dbReference type="NCBIfam" id="NF003793">
    <property type="entry name" value="PRK05382.1"/>
    <property type="match status" value="1"/>
</dbReference>
<feature type="binding site" evidence="11">
    <location>
        <begin position="125"/>
        <end position="127"/>
    </location>
    <ligand>
        <name>FMN</name>
        <dbReference type="ChEBI" id="CHEBI:58210"/>
    </ligand>
</feature>
<name>A0A9J6ZCM2_9BACL</name>
<dbReference type="Gene3D" id="3.60.150.10">
    <property type="entry name" value="Chorismate synthase AroC"/>
    <property type="match status" value="1"/>
</dbReference>
<dbReference type="GO" id="GO:0004107">
    <property type="term" value="F:chorismate synthase activity"/>
    <property type="evidence" value="ECO:0007669"/>
    <property type="project" value="UniProtKB-UniRule"/>
</dbReference>
<dbReference type="PIRSF" id="PIRSF001456">
    <property type="entry name" value="Chorismate_synth"/>
    <property type="match status" value="1"/>
</dbReference>
<evidence type="ECO:0000256" key="11">
    <source>
        <dbReference type="HAMAP-Rule" id="MF_00300"/>
    </source>
</evidence>
<keyword evidence="9 11" id="KW-0057">Aromatic amino acid biosynthesis</keyword>
<dbReference type="GO" id="GO:0009073">
    <property type="term" value="P:aromatic amino acid family biosynthetic process"/>
    <property type="evidence" value="ECO:0007669"/>
    <property type="project" value="UniProtKB-KW"/>
</dbReference>
<accession>A0A9J6ZCM2</accession>
<evidence type="ECO:0000256" key="7">
    <source>
        <dbReference type="ARBA" id="ARBA00022827"/>
    </source>
</evidence>
<dbReference type="AlphaFoldDB" id="A0A9J6ZCM2"/>
<evidence type="ECO:0000256" key="8">
    <source>
        <dbReference type="ARBA" id="ARBA00022857"/>
    </source>
</evidence>
<evidence type="ECO:0000256" key="5">
    <source>
        <dbReference type="ARBA" id="ARBA00022630"/>
    </source>
</evidence>
<keyword evidence="7 11" id="KW-0274">FAD</keyword>
<keyword evidence="10 11" id="KW-0456">Lyase</keyword>
<feature type="binding site" evidence="11">
    <location>
        <begin position="292"/>
        <end position="296"/>
    </location>
    <ligand>
        <name>FMN</name>
        <dbReference type="ChEBI" id="CHEBI:58210"/>
    </ligand>
</feature>
<feature type="binding site" evidence="11">
    <location>
        <position position="277"/>
    </location>
    <ligand>
        <name>FMN</name>
        <dbReference type="ChEBI" id="CHEBI:58210"/>
    </ligand>
</feature>
<dbReference type="CDD" id="cd07304">
    <property type="entry name" value="Chorismate_synthase"/>
    <property type="match status" value="1"/>
</dbReference>
<dbReference type="PANTHER" id="PTHR21085:SF0">
    <property type="entry name" value="CHORISMATE SYNTHASE"/>
    <property type="match status" value="1"/>
</dbReference>
<dbReference type="GO" id="GO:0009423">
    <property type="term" value="P:chorismate biosynthetic process"/>
    <property type="evidence" value="ECO:0007669"/>
    <property type="project" value="UniProtKB-UniRule"/>
</dbReference>
<comment type="similarity">
    <text evidence="2 11">Belongs to the chorismate synthase family.</text>
</comment>
<evidence type="ECO:0000256" key="9">
    <source>
        <dbReference type="ARBA" id="ARBA00023141"/>
    </source>
</evidence>
<comment type="cofactor">
    <cofactor evidence="11">
        <name>FMNH2</name>
        <dbReference type="ChEBI" id="CHEBI:57618"/>
    </cofactor>
    <text evidence="11">Reduced FMN (FMNH(2)).</text>
</comment>
<evidence type="ECO:0000313" key="13">
    <source>
        <dbReference type="Proteomes" id="UP001056756"/>
    </source>
</evidence>
<dbReference type="GO" id="GO:0005829">
    <property type="term" value="C:cytosol"/>
    <property type="evidence" value="ECO:0007669"/>
    <property type="project" value="TreeGrafter"/>
</dbReference>
<comment type="function">
    <text evidence="11">Catalyzes the anti-1,4-elimination of the C-3 phosphate and the C-6 proR hydrogen from 5-enolpyruvylshikimate-3-phosphate (EPSP) to yield chorismate, which is the branch point compound that serves as the starting substrate for the three terminal pathways of aromatic amino acid biosynthesis. This reaction introduces a second double bond into the aromatic ring system.</text>
</comment>
<keyword evidence="4 11" id="KW-0028">Amino-acid biosynthesis</keyword>
<comment type="pathway">
    <text evidence="1 11">Metabolic intermediate biosynthesis; chorismate biosynthesis; chorismate from D-erythrose 4-phosphate and phosphoenolpyruvate: step 7/7.</text>
</comment>
<proteinExistence type="inferred from homology"/>
<dbReference type="Pfam" id="PF01264">
    <property type="entry name" value="Chorismate_synt"/>
    <property type="match status" value="1"/>
</dbReference>
<dbReference type="PROSITE" id="PS00789">
    <property type="entry name" value="CHORISMATE_SYNTHASE_3"/>
    <property type="match status" value="1"/>
</dbReference>
<keyword evidence="6 11" id="KW-0288">FMN</keyword>
<evidence type="ECO:0000256" key="3">
    <source>
        <dbReference type="ARBA" id="ARBA00013036"/>
    </source>
</evidence>
<comment type="subunit">
    <text evidence="11">Homotetramer.</text>
</comment>
<feature type="binding site" evidence="11">
    <location>
        <position position="48"/>
    </location>
    <ligand>
        <name>NADP(+)</name>
        <dbReference type="ChEBI" id="CHEBI:58349"/>
    </ligand>
</feature>
<dbReference type="InterPro" id="IPR000453">
    <property type="entry name" value="Chorismate_synth"/>
</dbReference>
<dbReference type="GO" id="GO:0010181">
    <property type="term" value="F:FMN binding"/>
    <property type="evidence" value="ECO:0007669"/>
    <property type="project" value="TreeGrafter"/>
</dbReference>
<organism evidence="12 13">
    <name type="scientific">Candidatus Pristimantibacillus lignocellulolyticus</name>
    <dbReference type="NCBI Taxonomy" id="2994561"/>
    <lineage>
        <taxon>Bacteria</taxon>
        <taxon>Bacillati</taxon>
        <taxon>Bacillota</taxon>
        <taxon>Bacilli</taxon>
        <taxon>Bacillales</taxon>
        <taxon>Paenibacillaceae</taxon>
        <taxon>Candidatus Pristimantibacillus</taxon>
    </lineage>
</organism>
<evidence type="ECO:0000256" key="4">
    <source>
        <dbReference type="ARBA" id="ARBA00022605"/>
    </source>
</evidence>
<evidence type="ECO:0000313" key="12">
    <source>
        <dbReference type="EMBL" id="URN93577.1"/>
    </source>
</evidence>
<dbReference type="NCBIfam" id="TIGR00033">
    <property type="entry name" value="aroC"/>
    <property type="match status" value="1"/>
</dbReference>
<evidence type="ECO:0000256" key="10">
    <source>
        <dbReference type="ARBA" id="ARBA00023239"/>
    </source>
</evidence>
<dbReference type="EC" id="4.2.3.5" evidence="3 11"/>
<dbReference type="Proteomes" id="UP001056756">
    <property type="component" value="Chromosome"/>
</dbReference>
<keyword evidence="8 11" id="KW-0521">NADP</keyword>
<protein>
    <recommendedName>
        <fullName evidence="3 11">Chorismate synthase</fullName>
        <shortName evidence="11">CS</shortName>
        <ecNumber evidence="3 11">4.2.3.5</ecNumber>
    </recommendedName>
    <alternativeName>
        <fullName evidence="11">5-enolpyruvylshikimate-3-phosphate phospholyase</fullName>
    </alternativeName>
</protein>
<dbReference type="GO" id="GO:0008652">
    <property type="term" value="P:amino acid biosynthetic process"/>
    <property type="evidence" value="ECO:0007669"/>
    <property type="project" value="UniProtKB-KW"/>
</dbReference>
<dbReference type="EMBL" id="CP097899">
    <property type="protein sequence ID" value="URN93577.1"/>
    <property type="molecule type" value="Genomic_DNA"/>
</dbReference>
<dbReference type="InterPro" id="IPR020541">
    <property type="entry name" value="Chorismate_synthase_CS"/>
</dbReference>
<feature type="binding site" evidence="11">
    <location>
        <position position="318"/>
    </location>
    <ligand>
        <name>FMN</name>
        <dbReference type="ChEBI" id="CHEBI:58210"/>
    </ligand>
</feature>
<evidence type="ECO:0000256" key="6">
    <source>
        <dbReference type="ARBA" id="ARBA00022643"/>
    </source>
</evidence>
<evidence type="ECO:0000256" key="1">
    <source>
        <dbReference type="ARBA" id="ARBA00005044"/>
    </source>
</evidence>